<feature type="compositionally biased region" description="Basic residues" evidence="1">
    <location>
        <begin position="83"/>
        <end position="96"/>
    </location>
</feature>
<feature type="region of interest" description="Disordered" evidence="1">
    <location>
        <begin position="1"/>
        <end position="217"/>
    </location>
</feature>
<feature type="compositionally biased region" description="Basic residues" evidence="1">
    <location>
        <begin position="197"/>
        <end position="217"/>
    </location>
</feature>
<reference evidence="2" key="1">
    <citation type="submission" date="2004-09" db="EMBL/GenBank/DDBJ databases">
        <title>Cloning and molecular characterization of Resuscitation Promoting Factor (rpf) - like gene from Mycobacterium avium subspecies avium.</title>
        <authorList>
            <person name="Kavitha R."/>
            <person name="Rishendra Verma"/>
        </authorList>
    </citation>
    <scope>NUCLEOTIDE SEQUENCE</scope>
</reference>
<proteinExistence type="predicted"/>
<sequence>MGSGSPLRVRRQLGHQHRQRLPRRCAVQREHLGRARRRRVRAVGRAGHPGATDRGRRAGAGHPGPRRVAGVRGAAVRPDPARRTRPGRSGRTRCQRRPAGPARGRAPAGPGAAGLLRPAGTSGRAGARRTAAGSRRPTARARRPAARAPGRRHTTRTAGGRTGPGRRLPRFRAGRHARPRLGSRLHPASVGSDSRPRRSGQRRARRPGAARTQRLTR</sequence>
<dbReference type="AlphaFoldDB" id="Q5UBV9"/>
<feature type="compositionally biased region" description="Basic residues" evidence="1">
    <location>
        <begin position="8"/>
        <end position="23"/>
    </location>
</feature>
<protein>
    <submittedName>
        <fullName evidence="2">Resuscitation promoting factor</fullName>
    </submittedName>
</protein>
<organism evidence="2">
    <name type="scientific">Mycobacterium avium subsp. avium</name>
    <dbReference type="NCBI Taxonomy" id="44454"/>
    <lineage>
        <taxon>Bacteria</taxon>
        <taxon>Bacillati</taxon>
        <taxon>Actinomycetota</taxon>
        <taxon>Actinomycetes</taxon>
        <taxon>Mycobacteriales</taxon>
        <taxon>Mycobacteriaceae</taxon>
        <taxon>Mycobacterium</taxon>
        <taxon>Mycobacterium avium complex (MAC)</taxon>
    </lineage>
</organism>
<name>Q5UBV9_MYCAV</name>
<feature type="compositionally biased region" description="Low complexity" evidence="1">
    <location>
        <begin position="66"/>
        <end position="78"/>
    </location>
</feature>
<feature type="compositionally biased region" description="Low complexity" evidence="1">
    <location>
        <begin position="97"/>
        <end position="136"/>
    </location>
</feature>
<feature type="compositionally biased region" description="Basic residues" evidence="1">
    <location>
        <begin position="137"/>
        <end position="155"/>
    </location>
</feature>
<evidence type="ECO:0000256" key="1">
    <source>
        <dbReference type="SAM" id="MobiDB-lite"/>
    </source>
</evidence>
<dbReference type="EMBL" id="AY764128">
    <property type="protein sequence ID" value="AAV32821.1"/>
    <property type="molecule type" value="Genomic_DNA"/>
</dbReference>
<feature type="compositionally biased region" description="Basic residues" evidence="1">
    <location>
        <begin position="167"/>
        <end position="183"/>
    </location>
</feature>
<accession>Q5UBV9</accession>
<evidence type="ECO:0000313" key="2">
    <source>
        <dbReference type="EMBL" id="AAV32821.1"/>
    </source>
</evidence>
<gene>
    <name evidence="2" type="primary">rpf</name>
</gene>